<organism evidence="2 3">
    <name type="scientific">Leucosporidium creatinivorum</name>
    <dbReference type="NCBI Taxonomy" id="106004"/>
    <lineage>
        <taxon>Eukaryota</taxon>
        <taxon>Fungi</taxon>
        <taxon>Dikarya</taxon>
        <taxon>Basidiomycota</taxon>
        <taxon>Pucciniomycotina</taxon>
        <taxon>Microbotryomycetes</taxon>
        <taxon>Leucosporidiales</taxon>
        <taxon>Leucosporidium</taxon>
    </lineage>
</organism>
<dbReference type="Proteomes" id="UP000193467">
    <property type="component" value="Unassembled WGS sequence"/>
</dbReference>
<sequence length="429" mass="47814">MEDSELLPRDEIDPVDASPPQDSAPPELDDKPFPLLRLPAEILFIIGQHLLLKVSVDQEDIRSLRCTAKPLASALRPLAWSTHRFEADSSTIKNSTKELLRSEQLQSYVRHAEWQLPAMLPVSTLPRLKNLKSLRVVHPVAQSIPHRRAIRSSAPSIPFGVTEALRSIPHLQGLSFARASGFADESFMVAEHLPSVVHLELCDWTQPIPGGQNLRTLLTNSLSPYVALLATVQTLILQRFDESDVQELKSSMLDTDNACALRHLTLPSLSVHTSYMVDTLRAFAPSSRLHSLAINLASSLHLSKSELTALDGIELASVERLRLSGWSYARTSSTKRDEGPFFVVTSLLKSFPSLRTLTIQGDWSTTVQASHLLNFTNSVLQSRDEVLDFVDELAEKTQIKTLYLVYLDEPENTTTAITFNSDRYAHVWG</sequence>
<dbReference type="AlphaFoldDB" id="A0A1Y2G394"/>
<reference evidence="2 3" key="1">
    <citation type="submission" date="2016-07" db="EMBL/GenBank/DDBJ databases">
        <title>Pervasive Adenine N6-methylation of Active Genes in Fungi.</title>
        <authorList>
            <consortium name="DOE Joint Genome Institute"/>
            <person name="Mondo S.J."/>
            <person name="Dannebaum R.O."/>
            <person name="Kuo R.C."/>
            <person name="Labutti K."/>
            <person name="Haridas S."/>
            <person name="Kuo A."/>
            <person name="Salamov A."/>
            <person name="Ahrendt S.R."/>
            <person name="Lipzen A."/>
            <person name="Sullivan W."/>
            <person name="Andreopoulos W.B."/>
            <person name="Clum A."/>
            <person name="Lindquist E."/>
            <person name="Daum C."/>
            <person name="Ramamoorthy G.K."/>
            <person name="Gryganskyi A."/>
            <person name="Culley D."/>
            <person name="Magnuson J.K."/>
            <person name="James T.Y."/>
            <person name="O'Malley M.A."/>
            <person name="Stajich J.E."/>
            <person name="Spatafora J.W."/>
            <person name="Visel A."/>
            <person name="Grigoriev I.V."/>
        </authorList>
    </citation>
    <scope>NUCLEOTIDE SEQUENCE [LARGE SCALE GENOMIC DNA]</scope>
    <source>
        <strain evidence="2 3">62-1032</strain>
    </source>
</reference>
<evidence type="ECO:0000256" key="1">
    <source>
        <dbReference type="SAM" id="MobiDB-lite"/>
    </source>
</evidence>
<evidence type="ECO:0000313" key="3">
    <source>
        <dbReference type="Proteomes" id="UP000193467"/>
    </source>
</evidence>
<protein>
    <submittedName>
        <fullName evidence="2">Uncharacterized protein</fullName>
    </submittedName>
</protein>
<feature type="compositionally biased region" description="Basic and acidic residues" evidence="1">
    <location>
        <begin position="1"/>
        <end position="12"/>
    </location>
</feature>
<accession>A0A1Y2G394</accession>
<dbReference type="InParanoid" id="A0A1Y2G394"/>
<gene>
    <name evidence="2" type="ORF">BCR35DRAFT_348815</name>
</gene>
<dbReference type="EMBL" id="MCGR01000001">
    <property type="protein sequence ID" value="ORY92416.1"/>
    <property type="molecule type" value="Genomic_DNA"/>
</dbReference>
<evidence type="ECO:0000313" key="2">
    <source>
        <dbReference type="EMBL" id="ORY92416.1"/>
    </source>
</evidence>
<comment type="caution">
    <text evidence="2">The sequence shown here is derived from an EMBL/GenBank/DDBJ whole genome shotgun (WGS) entry which is preliminary data.</text>
</comment>
<name>A0A1Y2G394_9BASI</name>
<dbReference type="SUPFAM" id="SSF52047">
    <property type="entry name" value="RNI-like"/>
    <property type="match status" value="1"/>
</dbReference>
<feature type="region of interest" description="Disordered" evidence="1">
    <location>
        <begin position="1"/>
        <end position="30"/>
    </location>
</feature>
<proteinExistence type="predicted"/>
<keyword evidence="3" id="KW-1185">Reference proteome</keyword>